<keyword evidence="2" id="KW-1185">Reference proteome</keyword>
<feature type="non-terminal residue" evidence="1">
    <location>
        <position position="1"/>
    </location>
</feature>
<proteinExistence type="predicted"/>
<dbReference type="Proteomes" id="UP000789920">
    <property type="component" value="Unassembled WGS sequence"/>
</dbReference>
<reference evidence="1" key="1">
    <citation type="submission" date="2021-06" db="EMBL/GenBank/DDBJ databases">
        <authorList>
            <person name="Kallberg Y."/>
            <person name="Tangrot J."/>
            <person name="Rosling A."/>
        </authorList>
    </citation>
    <scope>NUCLEOTIDE SEQUENCE</scope>
    <source>
        <strain evidence="1">MA461A</strain>
    </source>
</reference>
<dbReference type="EMBL" id="CAJVQC010176739">
    <property type="protein sequence ID" value="CAG8851528.1"/>
    <property type="molecule type" value="Genomic_DNA"/>
</dbReference>
<name>A0ACA9SZI3_9GLOM</name>
<feature type="non-terminal residue" evidence="1">
    <location>
        <position position="150"/>
    </location>
</feature>
<sequence>ELREELARRDQNQAPSGGGNYAPSPSNDIHDLEAENYLLKEINEALIKEKNELEKVISALEKEKQQQKEEFEEKLTQSQRSIENIEYRLVDSCSKCLSEEEEVKENLDKAKKEIFQLCDRLGVDISSPLRKNIEKSNTYKDLLNNLIKIH</sequence>
<organism evidence="1 2">
    <name type="scientific">Racocetra persica</name>
    <dbReference type="NCBI Taxonomy" id="160502"/>
    <lineage>
        <taxon>Eukaryota</taxon>
        <taxon>Fungi</taxon>
        <taxon>Fungi incertae sedis</taxon>
        <taxon>Mucoromycota</taxon>
        <taxon>Glomeromycotina</taxon>
        <taxon>Glomeromycetes</taxon>
        <taxon>Diversisporales</taxon>
        <taxon>Gigasporaceae</taxon>
        <taxon>Racocetra</taxon>
    </lineage>
</organism>
<evidence type="ECO:0000313" key="2">
    <source>
        <dbReference type="Proteomes" id="UP000789920"/>
    </source>
</evidence>
<comment type="caution">
    <text evidence="1">The sequence shown here is derived from an EMBL/GenBank/DDBJ whole genome shotgun (WGS) entry which is preliminary data.</text>
</comment>
<protein>
    <submittedName>
        <fullName evidence="1">35046_t:CDS:1</fullName>
    </submittedName>
</protein>
<gene>
    <name evidence="1" type="ORF">RPERSI_LOCUS36607</name>
</gene>
<evidence type="ECO:0000313" key="1">
    <source>
        <dbReference type="EMBL" id="CAG8851528.1"/>
    </source>
</evidence>
<accession>A0ACA9SZI3</accession>